<dbReference type="RefSeq" id="WP_021754429.1">
    <property type="nucleotide sequence ID" value="NC_022438.1"/>
</dbReference>
<proteinExistence type="predicted"/>
<dbReference type="InterPro" id="IPR001387">
    <property type="entry name" value="Cro/C1-type_HTH"/>
</dbReference>
<dbReference type="GO" id="GO:0003677">
    <property type="term" value="F:DNA binding"/>
    <property type="evidence" value="ECO:0007669"/>
    <property type="project" value="InterPro"/>
</dbReference>
<keyword evidence="2" id="KW-1185">Reference proteome</keyword>
<accession>U3PBW7</accession>
<dbReference type="SUPFAM" id="SSF47413">
    <property type="entry name" value="lambda repressor-like DNA-binding domains"/>
    <property type="match status" value="1"/>
</dbReference>
<dbReference type="KEGG" id="lxy:O159_08430"/>
<dbReference type="InterPro" id="IPR010982">
    <property type="entry name" value="Lambda_DNA-bd_dom_sf"/>
</dbReference>
<evidence type="ECO:0000313" key="1">
    <source>
        <dbReference type="EMBL" id="AGW40993.1"/>
    </source>
</evidence>
<organism evidence="1 2">
    <name type="scientific">Leifsonia xyli subsp. cynodontis DSM 46306</name>
    <dbReference type="NCBI Taxonomy" id="1389489"/>
    <lineage>
        <taxon>Bacteria</taxon>
        <taxon>Bacillati</taxon>
        <taxon>Actinomycetota</taxon>
        <taxon>Actinomycetes</taxon>
        <taxon>Micrococcales</taxon>
        <taxon>Microbacteriaceae</taxon>
        <taxon>Leifsonia</taxon>
    </lineage>
</organism>
<reference evidence="1 2" key="1">
    <citation type="journal article" date="2013" name="Genome Announc.">
        <title>Complete Genome Sequence of Leifsonia xyli subsp. cynodontis Strain DSM46306, a Gram-Positive Bacterial Pathogen of Grasses.</title>
        <authorList>
            <person name="Monteiro-Vitorello C.B."/>
            <person name="Zerillo M.M."/>
            <person name="Van Sluys M.A."/>
            <person name="Camargo L.E."/>
            <person name="Kitajima J.P."/>
        </authorList>
    </citation>
    <scope>NUCLEOTIDE SEQUENCE [LARGE SCALE GENOMIC DNA]</scope>
    <source>
        <strain evidence="1 2">DSM 46306</strain>
    </source>
</reference>
<dbReference type="EMBL" id="CP006734">
    <property type="protein sequence ID" value="AGW40993.1"/>
    <property type="molecule type" value="Genomic_DNA"/>
</dbReference>
<protein>
    <recommendedName>
        <fullName evidence="3">HTH cro/C1-type domain-containing protein</fullName>
    </recommendedName>
</protein>
<dbReference type="AlphaFoldDB" id="U3PBW7"/>
<evidence type="ECO:0000313" key="2">
    <source>
        <dbReference type="Proteomes" id="UP000016743"/>
    </source>
</evidence>
<gene>
    <name evidence="1" type="ORF">O159_08430</name>
</gene>
<dbReference type="OrthoDB" id="5149624at2"/>
<dbReference type="Proteomes" id="UP000016743">
    <property type="component" value="Chromosome"/>
</dbReference>
<dbReference type="HOGENOM" id="CLU_2058464_0_0_11"/>
<evidence type="ECO:0008006" key="3">
    <source>
        <dbReference type="Google" id="ProtNLM"/>
    </source>
</evidence>
<dbReference type="CDD" id="cd00093">
    <property type="entry name" value="HTH_XRE"/>
    <property type="match status" value="1"/>
</dbReference>
<sequence length="119" mass="13596">MVDIMDNRQRADEFAYYVALELKGKITSHGKTAKATAEAIRRPTATMNRWLNGKLPLPLSVLCEACEFLEIDPTSVVQNAYDRLAIRRGERNGKQYDEDSKLIALEEQQELENLKPSVW</sequence>
<name>U3PBW7_LEIXC</name>